<evidence type="ECO:0000313" key="3">
    <source>
        <dbReference type="EMBL" id="CAK0834833.1"/>
    </source>
</evidence>
<feature type="compositionally biased region" description="Low complexity" evidence="1">
    <location>
        <begin position="304"/>
        <end position="315"/>
    </location>
</feature>
<feature type="region of interest" description="Disordered" evidence="1">
    <location>
        <begin position="1"/>
        <end position="204"/>
    </location>
</feature>
<accession>A0ABN9SSD8</accession>
<feature type="compositionally biased region" description="Polar residues" evidence="1">
    <location>
        <begin position="116"/>
        <end position="134"/>
    </location>
</feature>
<feature type="compositionally biased region" description="Low complexity" evidence="1">
    <location>
        <begin position="275"/>
        <end position="295"/>
    </location>
</feature>
<feature type="compositionally biased region" description="Low complexity" evidence="1">
    <location>
        <begin position="142"/>
        <end position="172"/>
    </location>
</feature>
<dbReference type="EMBL" id="CAUYUJ010012892">
    <property type="protein sequence ID" value="CAK0834833.1"/>
    <property type="molecule type" value="Genomic_DNA"/>
</dbReference>
<dbReference type="InterPro" id="IPR001478">
    <property type="entry name" value="PDZ"/>
</dbReference>
<evidence type="ECO:0000256" key="1">
    <source>
        <dbReference type="SAM" id="MobiDB-lite"/>
    </source>
</evidence>
<feature type="non-terminal residue" evidence="3">
    <location>
        <position position="341"/>
    </location>
</feature>
<sequence length="341" mass="35028">MASGPPFAEAGAGDGAHSRQQPAALSRRVADQGGDDSDDNLVFVDENAPSSRGSMAQRIARRAPAPIVVHQASPPRQSRAVAKRPSATRTPSKDAVVERTKSPTGSKDAVIERVVSRQSIAEQQHVQRQSSGSHTPPAMKGAAASRASPQSPQTAPTSPQTSASSPAVARAPAGEKQKPGQEEGEFTIVLKKSSPDESLGADIAGTPDTKALKIVSWKGDSLIEKWNSDNPAKQVKKGDLVVAANGMEGSVVTIIAEIKRSMVIELRIKRELVSAKAAGSAASSASSSSGAAAPGKGAGPPPAASDQEASESAESSAKEEGSDEEDDEEDSDSEESASEGK</sequence>
<feature type="compositionally biased region" description="Basic and acidic residues" evidence="1">
    <location>
        <begin position="91"/>
        <end position="101"/>
    </location>
</feature>
<reference evidence="3" key="1">
    <citation type="submission" date="2023-10" db="EMBL/GenBank/DDBJ databases">
        <authorList>
            <person name="Chen Y."/>
            <person name="Shah S."/>
            <person name="Dougan E. K."/>
            <person name="Thang M."/>
            <person name="Chan C."/>
        </authorList>
    </citation>
    <scope>NUCLEOTIDE SEQUENCE [LARGE SCALE GENOMIC DNA]</scope>
</reference>
<organism evidence="3 4">
    <name type="scientific">Prorocentrum cordatum</name>
    <dbReference type="NCBI Taxonomy" id="2364126"/>
    <lineage>
        <taxon>Eukaryota</taxon>
        <taxon>Sar</taxon>
        <taxon>Alveolata</taxon>
        <taxon>Dinophyceae</taxon>
        <taxon>Prorocentrales</taxon>
        <taxon>Prorocentraceae</taxon>
        <taxon>Prorocentrum</taxon>
    </lineage>
</organism>
<dbReference type="PROSITE" id="PS50106">
    <property type="entry name" value="PDZ"/>
    <property type="match status" value="1"/>
</dbReference>
<keyword evidence="4" id="KW-1185">Reference proteome</keyword>
<feature type="compositionally biased region" description="Acidic residues" evidence="1">
    <location>
        <begin position="321"/>
        <end position="341"/>
    </location>
</feature>
<proteinExistence type="predicted"/>
<dbReference type="Proteomes" id="UP001189429">
    <property type="component" value="Unassembled WGS sequence"/>
</dbReference>
<name>A0ABN9SSD8_9DINO</name>
<evidence type="ECO:0000313" key="4">
    <source>
        <dbReference type="Proteomes" id="UP001189429"/>
    </source>
</evidence>
<evidence type="ECO:0000259" key="2">
    <source>
        <dbReference type="PROSITE" id="PS50106"/>
    </source>
</evidence>
<feature type="domain" description="PDZ" evidence="2">
    <location>
        <begin position="187"/>
        <end position="249"/>
    </location>
</feature>
<gene>
    <name evidence="3" type="ORF">PCOR1329_LOCUS32125</name>
</gene>
<comment type="caution">
    <text evidence="3">The sequence shown here is derived from an EMBL/GenBank/DDBJ whole genome shotgun (WGS) entry which is preliminary data.</text>
</comment>
<protein>
    <recommendedName>
        <fullName evidence="2">PDZ domain-containing protein</fullName>
    </recommendedName>
</protein>
<feature type="region of interest" description="Disordered" evidence="1">
    <location>
        <begin position="275"/>
        <end position="341"/>
    </location>
</feature>